<dbReference type="InterPro" id="IPR005913">
    <property type="entry name" value="dTDP_dehydrorham_reduct"/>
</dbReference>
<accession>A0ABT9GPV7</accession>
<evidence type="ECO:0000256" key="4">
    <source>
        <dbReference type="ARBA" id="ARBA00017099"/>
    </source>
</evidence>
<dbReference type="Gene3D" id="3.90.25.10">
    <property type="entry name" value="UDP-galactose 4-epimerase, domain 1"/>
    <property type="match status" value="1"/>
</dbReference>
<evidence type="ECO:0000259" key="7">
    <source>
        <dbReference type="Pfam" id="PF04321"/>
    </source>
</evidence>
<feature type="domain" description="RmlD-like substrate binding" evidence="7">
    <location>
        <begin position="1"/>
        <end position="289"/>
    </location>
</feature>
<proteinExistence type="inferred from homology"/>
<dbReference type="RefSeq" id="WP_305945091.1">
    <property type="nucleotide sequence ID" value="NZ_JAUZVY010000002.1"/>
</dbReference>
<dbReference type="Proteomes" id="UP001236258">
    <property type="component" value="Unassembled WGS sequence"/>
</dbReference>
<keyword evidence="6" id="KW-0521">NADP</keyword>
<evidence type="ECO:0000256" key="2">
    <source>
        <dbReference type="ARBA" id="ARBA00010944"/>
    </source>
</evidence>
<dbReference type="CDD" id="cd05254">
    <property type="entry name" value="dTDP_HR_like_SDR_e"/>
    <property type="match status" value="1"/>
</dbReference>
<dbReference type="EMBL" id="JAUZVY010000002">
    <property type="protein sequence ID" value="MDP4529005.1"/>
    <property type="molecule type" value="Genomic_DNA"/>
</dbReference>
<evidence type="ECO:0000256" key="6">
    <source>
        <dbReference type="RuleBase" id="RU364082"/>
    </source>
</evidence>
<comment type="catalytic activity">
    <reaction evidence="5 6">
        <text>dTDP-beta-L-rhamnose + NADP(+) = dTDP-4-dehydro-beta-L-rhamnose + NADPH + H(+)</text>
        <dbReference type="Rhea" id="RHEA:21796"/>
        <dbReference type="ChEBI" id="CHEBI:15378"/>
        <dbReference type="ChEBI" id="CHEBI:57510"/>
        <dbReference type="ChEBI" id="CHEBI:57783"/>
        <dbReference type="ChEBI" id="CHEBI:58349"/>
        <dbReference type="ChEBI" id="CHEBI:62830"/>
        <dbReference type="EC" id="1.1.1.133"/>
    </reaction>
</comment>
<dbReference type="PANTHER" id="PTHR10491">
    <property type="entry name" value="DTDP-4-DEHYDRORHAMNOSE REDUCTASE"/>
    <property type="match status" value="1"/>
</dbReference>
<dbReference type="NCBIfam" id="TIGR01214">
    <property type="entry name" value="rmlD"/>
    <property type="match status" value="1"/>
</dbReference>
<sequence length="290" mass="31456">MQLMITGSSGQVGTELKQQLAGQAELLTPSRSELDLANATAVQGYLALHRPQAIVNAAAYTAVDQAETEQELALAVNAQLPELLARYCAQTGAYLLHYSTDYVYPGTGTEPWQEDSPTGPLNYYGYSKLKGDLAVLAQCPQAVIFRTSWVYSGQGKNFRSTILRLAKEKTGLSIVADQIGAPTPASLIAAISVQTLQRYLQGQPIAGGVYHLAPRGYGSWYDFAKAIVHQAIKQGETLALQPEAIQPIPSSDYPTPAKRPLNSRLCVDKLEHALGIRLPEWQQLLASMTQ</sequence>
<comment type="cofactor">
    <cofactor evidence="6">
        <name>Mg(2+)</name>
        <dbReference type="ChEBI" id="CHEBI:18420"/>
    </cofactor>
    <text evidence="6">Binds 1 Mg(2+) ion per monomer.</text>
</comment>
<comment type="similarity">
    <text evidence="2 6">Belongs to the dTDP-4-dehydrorhamnose reductase family.</text>
</comment>
<dbReference type="Gene3D" id="3.40.50.720">
    <property type="entry name" value="NAD(P)-binding Rossmann-like Domain"/>
    <property type="match status" value="1"/>
</dbReference>
<dbReference type="PANTHER" id="PTHR10491:SF4">
    <property type="entry name" value="METHIONINE ADENOSYLTRANSFERASE 2 SUBUNIT BETA"/>
    <property type="match status" value="1"/>
</dbReference>
<keyword evidence="9" id="KW-1185">Reference proteome</keyword>
<name>A0ABT9GPV7_9GAMM</name>
<evidence type="ECO:0000256" key="1">
    <source>
        <dbReference type="ARBA" id="ARBA00004781"/>
    </source>
</evidence>
<evidence type="ECO:0000313" key="8">
    <source>
        <dbReference type="EMBL" id="MDP4529005.1"/>
    </source>
</evidence>
<reference evidence="8 9" key="1">
    <citation type="submission" date="2023-08" db="EMBL/GenBank/DDBJ databases">
        <authorList>
            <person name="Joshi A."/>
            <person name="Thite S."/>
        </authorList>
    </citation>
    <scope>NUCLEOTIDE SEQUENCE [LARGE SCALE GENOMIC DNA]</scope>
    <source>
        <strain evidence="8 9">1E1</strain>
    </source>
</reference>
<comment type="function">
    <text evidence="6">Catalyzes the reduction of dTDP-6-deoxy-L-lyxo-4-hexulose to yield dTDP-L-rhamnose.</text>
</comment>
<dbReference type="Pfam" id="PF04321">
    <property type="entry name" value="RmlD_sub_bind"/>
    <property type="match status" value="1"/>
</dbReference>
<evidence type="ECO:0000313" key="9">
    <source>
        <dbReference type="Proteomes" id="UP001236258"/>
    </source>
</evidence>
<evidence type="ECO:0000256" key="5">
    <source>
        <dbReference type="ARBA" id="ARBA00048200"/>
    </source>
</evidence>
<dbReference type="SUPFAM" id="SSF51735">
    <property type="entry name" value="NAD(P)-binding Rossmann-fold domains"/>
    <property type="match status" value="1"/>
</dbReference>
<comment type="caution">
    <text evidence="8">The sequence shown here is derived from an EMBL/GenBank/DDBJ whole genome shotgun (WGS) entry which is preliminary data.</text>
</comment>
<organism evidence="8 9">
    <name type="scientific">Alkalimonas delamerensis</name>
    <dbReference type="NCBI Taxonomy" id="265981"/>
    <lineage>
        <taxon>Bacteria</taxon>
        <taxon>Pseudomonadati</taxon>
        <taxon>Pseudomonadota</taxon>
        <taxon>Gammaproteobacteria</taxon>
        <taxon>Alkalimonas</taxon>
    </lineage>
</organism>
<dbReference type="InterPro" id="IPR029903">
    <property type="entry name" value="RmlD-like-bd"/>
</dbReference>
<dbReference type="EC" id="1.1.1.133" evidence="3 6"/>
<dbReference type="GO" id="GO:0008831">
    <property type="term" value="F:dTDP-4-dehydrorhamnose reductase activity"/>
    <property type="evidence" value="ECO:0007669"/>
    <property type="project" value="UniProtKB-EC"/>
</dbReference>
<evidence type="ECO:0000256" key="3">
    <source>
        <dbReference type="ARBA" id="ARBA00012929"/>
    </source>
</evidence>
<dbReference type="InterPro" id="IPR036291">
    <property type="entry name" value="NAD(P)-bd_dom_sf"/>
</dbReference>
<keyword evidence="6 8" id="KW-0560">Oxidoreductase</keyword>
<gene>
    <name evidence="8" type="primary">rfbD</name>
    <name evidence="8" type="ORF">Q3O59_08180</name>
</gene>
<protein>
    <recommendedName>
        <fullName evidence="4 6">dTDP-4-dehydrorhamnose reductase</fullName>
        <ecNumber evidence="3 6">1.1.1.133</ecNumber>
    </recommendedName>
</protein>
<comment type="pathway">
    <text evidence="1 6">Carbohydrate biosynthesis; dTDP-L-rhamnose biosynthesis.</text>
</comment>